<keyword evidence="15" id="KW-1185">Reference proteome</keyword>
<dbReference type="Proteomes" id="UP000017836">
    <property type="component" value="Unassembled WGS sequence"/>
</dbReference>
<comment type="subcellular location">
    <subcellularLocation>
        <location evidence="2">Nucleus</location>
    </subcellularLocation>
</comment>
<dbReference type="InterPro" id="IPR001841">
    <property type="entry name" value="Znf_RING"/>
</dbReference>
<dbReference type="PANTHER" id="PTHR23328">
    <property type="entry name" value="RING-TYPE DOMAIN-CONTAINING PROTEIN"/>
    <property type="match status" value="1"/>
</dbReference>
<evidence type="ECO:0000256" key="4">
    <source>
        <dbReference type="ARBA" id="ARBA00022679"/>
    </source>
</evidence>
<dbReference type="EC" id="2.3.2.27" evidence="3"/>
<dbReference type="SMART" id="SM00184">
    <property type="entry name" value="RING"/>
    <property type="match status" value="1"/>
</dbReference>
<dbReference type="InterPro" id="IPR013083">
    <property type="entry name" value="Znf_RING/FYVE/PHD"/>
</dbReference>
<name>W1PZT5_AMBTC</name>
<evidence type="ECO:0000256" key="2">
    <source>
        <dbReference type="ARBA" id="ARBA00004123"/>
    </source>
</evidence>
<feature type="domain" description="RING-type" evidence="13">
    <location>
        <begin position="135"/>
        <end position="174"/>
    </location>
</feature>
<evidence type="ECO:0000256" key="8">
    <source>
        <dbReference type="ARBA" id="ARBA00022786"/>
    </source>
</evidence>
<dbReference type="EMBL" id="KI392567">
    <property type="protein sequence ID" value="ERN13606.1"/>
    <property type="molecule type" value="Genomic_DNA"/>
</dbReference>
<evidence type="ECO:0000256" key="1">
    <source>
        <dbReference type="ARBA" id="ARBA00000900"/>
    </source>
</evidence>
<evidence type="ECO:0000256" key="3">
    <source>
        <dbReference type="ARBA" id="ARBA00012483"/>
    </source>
</evidence>
<keyword evidence="10" id="KW-0539">Nucleus</keyword>
<organism evidence="14 15">
    <name type="scientific">Amborella trichopoda</name>
    <dbReference type="NCBI Taxonomy" id="13333"/>
    <lineage>
        <taxon>Eukaryota</taxon>
        <taxon>Viridiplantae</taxon>
        <taxon>Streptophyta</taxon>
        <taxon>Embryophyta</taxon>
        <taxon>Tracheophyta</taxon>
        <taxon>Spermatophyta</taxon>
        <taxon>Magnoliopsida</taxon>
        <taxon>Amborellales</taxon>
        <taxon>Amborellaceae</taxon>
        <taxon>Amborella</taxon>
    </lineage>
</organism>
<evidence type="ECO:0000256" key="9">
    <source>
        <dbReference type="ARBA" id="ARBA00022833"/>
    </source>
</evidence>
<keyword evidence="9" id="KW-0862">Zinc</keyword>
<dbReference type="OMA" id="PLRANRF"/>
<evidence type="ECO:0000256" key="6">
    <source>
        <dbReference type="ARBA" id="ARBA00022763"/>
    </source>
</evidence>
<evidence type="ECO:0000256" key="12">
    <source>
        <dbReference type="SAM" id="MobiDB-lite"/>
    </source>
</evidence>
<keyword evidence="5" id="KW-0479">Metal-binding</keyword>
<accession>W1PZT5</accession>
<dbReference type="eggNOG" id="KOG4159">
    <property type="taxonomic scope" value="Eukaryota"/>
</dbReference>
<keyword evidence="4" id="KW-0808">Transferase</keyword>
<dbReference type="GO" id="GO:0031491">
    <property type="term" value="F:nucleosome binding"/>
    <property type="evidence" value="ECO:0000318"/>
    <property type="project" value="GO_Central"/>
</dbReference>
<evidence type="ECO:0000313" key="14">
    <source>
        <dbReference type="EMBL" id="ERN13606.1"/>
    </source>
</evidence>
<feature type="region of interest" description="Disordered" evidence="12">
    <location>
        <begin position="1"/>
        <end position="23"/>
    </location>
</feature>
<dbReference type="SUPFAM" id="SSF57850">
    <property type="entry name" value="RING/U-box"/>
    <property type="match status" value="1"/>
</dbReference>
<evidence type="ECO:0000256" key="7">
    <source>
        <dbReference type="ARBA" id="ARBA00022771"/>
    </source>
</evidence>
<dbReference type="PANTHER" id="PTHR23328:SF0">
    <property type="entry name" value="RING-TYPE DOMAIN-CONTAINING PROTEIN"/>
    <property type="match status" value="1"/>
</dbReference>
<dbReference type="HOGENOM" id="CLU_060830_0_0_1"/>
<dbReference type="GO" id="GO:0005634">
    <property type="term" value="C:nucleus"/>
    <property type="evidence" value="ECO:0000318"/>
    <property type="project" value="GO_Central"/>
</dbReference>
<feature type="region of interest" description="Disordered" evidence="12">
    <location>
        <begin position="211"/>
        <end position="280"/>
    </location>
</feature>
<protein>
    <recommendedName>
        <fullName evidence="3">RING-type E3 ubiquitin transferase</fullName>
        <ecNumber evidence="3">2.3.2.27</ecNumber>
    </recommendedName>
</protein>
<keyword evidence="6" id="KW-0227">DNA damage</keyword>
<dbReference type="GO" id="GO:0006302">
    <property type="term" value="P:double-strand break repair"/>
    <property type="evidence" value="ECO:0000318"/>
    <property type="project" value="GO_Central"/>
</dbReference>
<evidence type="ECO:0000313" key="15">
    <source>
        <dbReference type="Proteomes" id="UP000017836"/>
    </source>
</evidence>
<feature type="compositionally biased region" description="Low complexity" evidence="12">
    <location>
        <begin position="69"/>
        <end position="79"/>
    </location>
</feature>
<dbReference type="InterPro" id="IPR017907">
    <property type="entry name" value="Znf_RING_CS"/>
</dbReference>
<dbReference type="AlphaFoldDB" id="W1PZT5"/>
<dbReference type="Pfam" id="PF00097">
    <property type="entry name" value="zf-C3HC4"/>
    <property type="match status" value="1"/>
</dbReference>
<dbReference type="OrthoDB" id="6105938at2759"/>
<keyword evidence="8" id="KW-0833">Ubl conjugation pathway</keyword>
<dbReference type="Gramene" id="ERN13606">
    <property type="protein sequence ID" value="ERN13606"/>
    <property type="gene ID" value="AMTR_s00049p00060930"/>
</dbReference>
<dbReference type="GO" id="GO:0035861">
    <property type="term" value="C:site of double-strand break"/>
    <property type="evidence" value="ECO:0000318"/>
    <property type="project" value="GO_Central"/>
</dbReference>
<sequence length="333" mass="37439">MQEAGGKAEERGNQAQETDCNGENECNLFSPRFRCAARLAGWDEETLLLASLVVEDTPVREAKQRKRTSPLLIKSPPSSSKRRRRVRRQSPPLIPLAVPNLDDEDDYKKPEKATMPNVHAPAPLCLDRLREELSCAVCLDICFEPSTTPCGHSFCLRCLQSAAEKCGRKCPKCRQLISIGRACTINTVLWNTIQLLFPEEVEAKKKAVEERKRKRQIMAEAKRRPSRVLPTVSQSTSNRVLASHSTSNRVLASHSTSSRPVASLSTNNRALGRRRTPNQDEDAALALRLQREEFMAGFHDSQFPRRSTLSSARANLRAMASRAMRLRERSRPI</sequence>
<feature type="compositionally biased region" description="Polar residues" evidence="12">
    <location>
        <begin position="231"/>
        <end position="269"/>
    </location>
</feature>
<dbReference type="GO" id="GO:0061630">
    <property type="term" value="F:ubiquitin protein ligase activity"/>
    <property type="evidence" value="ECO:0007669"/>
    <property type="project" value="UniProtKB-EC"/>
</dbReference>
<dbReference type="PROSITE" id="PS00518">
    <property type="entry name" value="ZF_RING_1"/>
    <property type="match status" value="1"/>
</dbReference>
<evidence type="ECO:0000259" key="13">
    <source>
        <dbReference type="PROSITE" id="PS50089"/>
    </source>
</evidence>
<dbReference type="GO" id="GO:0004842">
    <property type="term" value="F:ubiquitin-protein transferase activity"/>
    <property type="evidence" value="ECO:0000318"/>
    <property type="project" value="GO_Central"/>
</dbReference>
<dbReference type="InterPro" id="IPR018957">
    <property type="entry name" value="Znf_C3HC4_RING-type"/>
</dbReference>
<comment type="catalytic activity">
    <reaction evidence="1">
        <text>S-ubiquitinyl-[E2 ubiquitin-conjugating enzyme]-L-cysteine + [acceptor protein]-L-lysine = [E2 ubiquitin-conjugating enzyme]-L-cysteine + N(6)-ubiquitinyl-[acceptor protein]-L-lysine.</text>
        <dbReference type="EC" id="2.3.2.27"/>
    </reaction>
</comment>
<gene>
    <name evidence="14" type="ORF">AMTR_s00049p00060930</name>
</gene>
<dbReference type="Gene3D" id="3.30.40.10">
    <property type="entry name" value="Zinc/RING finger domain, C3HC4 (zinc finger)"/>
    <property type="match status" value="1"/>
</dbReference>
<proteinExistence type="predicted"/>
<keyword evidence="7 11" id="KW-0863">Zinc-finger</keyword>
<evidence type="ECO:0000256" key="5">
    <source>
        <dbReference type="ARBA" id="ARBA00022723"/>
    </source>
</evidence>
<evidence type="ECO:0000256" key="11">
    <source>
        <dbReference type="PROSITE-ProRule" id="PRU00175"/>
    </source>
</evidence>
<dbReference type="PROSITE" id="PS50089">
    <property type="entry name" value="ZF_RING_2"/>
    <property type="match status" value="1"/>
</dbReference>
<feature type="compositionally biased region" description="Basic and acidic residues" evidence="12">
    <location>
        <begin position="1"/>
        <end position="12"/>
    </location>
</feature>
<evidence type="ECO:0000256" key="10">
    <source>
        <dbReference type="ARBA" id="ARBA00023242"/>
    </source>
</evidence>
<feature type="region of interest" description="Disordered" evidence="12">
    <location>
        <begin position="61"/>
        <end position="113"/>
    </location>
</feature>
<reference evidence="15" key="1">
    <citation type="journal article" date="2013" name="Science">
        <title>The Amborella genome and the evolution of flowering plants.</title>
        <authorList>
            <consortium name="Amborella Genome Project"/>
        </authorList>
    </citation>
    <scope>NUCLEOTIDE SEQUENCE [LARGE SCALE GENOMIC DNA]</scope>
</reference>
<dbReference type="STRING" id="13333.W1PZT5"/>
<dbReference type="InterPro" id="IPR051657">
    <property type="entry name" value="RNF168/RNF169_E3_ubiq-ligase"/>
</dbReference>
<dbReference type="GO" id="GO:0008270">
    <property type="term" value="F:zinc ion binding"/>
    <property type="evidence" value="ECO:0007669"/>
    <property type="project" value="UniProtKB-KW"/>
</dbReference>